<evidence type="ECO:0000256" key="1">
    <source>
        <dbReference type="ARBA" id="ARBA00005964"/>
    </source>
</evidence>
<dbReference type="InterPro" id="IPR019826">
    <property type="entry name" value="Carboxylesterase_B_AS"/>
</dbReference>
<dbReference type="Gene3D" id="3.40.50.1820">
    <property type="entry name" value="alpha/beta hydrolase"/>
    <property type="match status" value="1"/>
</dbReference>
<dbReference type="OrthoDB" id="408631at2759"/>
<dbReference type="EC" id="3.1.1.-" evidence="3"/>
<evidence type="ECO:0000259" key="4">
    <source>
        <dbReference type="Pfam" id="PF00135"/>
    </source>
</evidence>
<keyword evidence="6" id="KW-1185">Reference proteome</keyword>
<evidence type="ECO:0000313" key="6">
    <source>
        <dbReference type="Proteomes" id="UP000077266"/>
    </source>
</evidence>
<dbReference type="Proteomes" id="UP000077266">
    <property type="component" value="Unassembled WGS sequence"/>
</dbReference>
<dbReference type="InParanoid" id="A0A166ABE4"/>
<dbReference type="PROSITE" id="PS00941">
    <property type="entry name" value="CARBOXYLESTERASE_B_2"/>
    <property type="match status" value="1"/>
</dbReference>
<dbReference type="SUPFAM" id="SSF53474">
    <property type="entry name" value="alpha/beta-Hydrolases"/>
    <property type="match status" value="1"/>
</dbReference>
<evidence type="ECO:0000256" key="3">
    <source>
        <dbReference type="RuleBase" id="RU361235"/>
    </source>
</evidence>
<feature type="domain" description="Carboxylesterase type B" evidence="4">
    <location>
        <begin position="154"/>
        <end position="655"/>
    </location>
</feature>
<reference evidence="5 6" key="1">
    <citation type="journal article" date="2016" name="Mol. Biol. Evol.">
        <title>Comparative Genomics of Early-Diverging Mushroom-Forming Fungi Provides Insights into the Origins of Lignocellulose Decay Capabilities.</title>
        <authorList>
            <person name="Nagy L.G."/>
            <person name="Riley R."/>
            <person name="Tritt A."/>
            <person name="Adam C."/>
            <person name="Daum C."/>
            <person name="Floudas D."/>
            <person name="Sun H."/>
            <person name="Yadav J.S."/>
            <person name="Pangilinan J."/>
            <person name="Larsson K.H."/>
            <person name="Matsuura K."/>
            <person name="Barry K."/>
            <person name="Labutti K."/>
            <person name="Kuo R."/>
            <person name="Ohm R.A."/>
            <person name="Bhattacharya S.S."/>
            <person name="Shirouzu T."/>
            <person name="Yoshinaga Y."/>
            <person name="Martin F.M."/>
            <person name="Grigoriev I.V."/>
            <person name="Hibbett D.S."/>
        </authorList>
    </citation>
    <scope>NUCLEOTIDE SEQUENCE [LARGE SCALE GENOMIC DNA]</scope>
    <source>
        <strain evidence="5 6">HHB12029</strain>
    </source>
</reference>
<dbReference type="STRING" id="1314781.A0A166ABE4"/>
<dbReference type="GO" id="GO:0016787">
    <property type="term" value="F:hydrolase activity"/>
    <property type="evidence" value="ECO:0007669"/>
    <property type="project" value="UniProtKB-KW"/>
</dbReference>
<evidence type="ECO:0000313" key="5">
    <source>
        <dbReference type="EMBL" id="KZV90359.1"/>
    </source>
</evidence>
<keyword evidence="2 3" id="KW-0378">Hydrolase</keyword>
<proteinExistence type="inferred from homology"/>
<dbReference type="InterPro" id="IPR029058">
    <property type="entry name" value="AB_hydrolase_fold"/>
</dbReference>
<dbReference type="PROSITE" id="PS00122">
    <property type="entry name" value="CARBOXYLESTERASE_B_1"/>
    <property type="match status" value="1"/>
</dbReference>
<dbReference type="ESTHER" id="exigl-a0a166abe4">
    <property type="family name" value="Fungal_carboxylesterase_lipase"/>
</dbReference>
<organism evidence="5 6">
    <name type="scientific">Exidia glandulosa HHB12029</name>
    <dbReference type="NCBI Taxonomy" id="1314781"/>
    <lineage>
        <taxon>Eukaryota</taxon>
        <taxon>Fungi</taxon>
        <taxon>Dikarya</taxon>
        <taxon>Basidiomycota</taxon>
        <taxon>Agaricomycotina</taxon>
        <taxon>Agaricomycetes</taxon>
        <taxon>Auriculariales</taxon>
        <taxon>Exidiaceae</taxon>
        <taxon>Exidia</taxon>
    </lineage>
</organism>
<dbReference type="PANTHER" id="PTHR43142">
    <property type="entry name" value="CARBOXYLIC ESTER HYDROLASE"/>
    <property type="match status" value="1"/>
</dbReference>
<dbReference type="InterPro" id="IPR002018">
    <property type="entry name" value="CarbesteraseB"/>
</dbReference>
<name>A0A166ABE4_EXIGL</name>
<dbReference type="EMBL" id="KV426051">
    <property type="protein sequence ID" value="KZV90359.1"/>
    <property type="molecule type" value="Genomic_DNA"/>
</dbReference>
<dbReference type="AlphaFoldDB" id="A0A166ABE4"/>
<protein>
    <recommendedName>
        <fullName evidence="3">Carboxylic ester hydrolase</fullName>
        <ecNumber evidence="3">3.1.1.-</ecNumber>
    </recommendedName>
</protein>
<feature type="chain" id="PRO_5007748681" description="Carboxylic ester hydrolase" evidence="3">
    <location>
        <begin position="18"/>
        <end position="665"/>
    </location>
</feature>
<accession>A0A166ABE4</accession>
<sequence>MLPRVAVAAVLVAGAWAVPSASSLGTSLTFLYQNDLDCSQNQGRAAASCEALGETLLVPNGTHFTSDIRAQFNYLVFKKQFPPTQQFWVASGAFGACRAINTFGLVLPTSCTKSLPVLCSQSAPFRTTDNQVLRNDFSSTGTRLTLYRDHLSFRFMGVRYGNTPQRFTYSTVFSGPEKTFNNTVKGSQCVQASGGGSEDCLFLNIFTPFIPSASTKKSELRPVLFHIHGGAFTSGNANDGTFDGGAFSSRGDIVVVDINYRLSTLGFLALDDGVTNGNFGISDQVTALNWVRANIAAFGGDPDRITIVGQSAGASSVRILMASPEAIGKFSAAIPMSNLAGLNFATIFSNYLTIAQEVQQSAIPILALTGCNTTTSNAERLACLRAFDAQKLVTLSTTVRTPVVDGKFITSGQLPVDGSAPVAHVPVLMGIMRDDGAAFIGFPTNTNITQQIGSIISTVPATNIMASGLFDPPSGPNATLNVFNVTARITTDIEFRCLDHASVFSSVKRKLFPNLWFYQFDRSYQTPGFDPNFPTCDPPVDDAHPLGDTTKEYFHCHSGELYYTWGTLGQFSLPFRDDLDLPFSQFVQDHWTAFAHTHDPNPDPALLIARGYTATLQQLARTGHWEPVTTRNLRMKIFNTPARFEAFQESKQCDFLNFPLDFYEN</sequence>
<gene>
    <name evidence="5" type="ORF">EXIGLDRAFT_794677</name>
</gene>
<keyword evidence="3" id="KW-0732">Signal</keyword>
<feature type="signal peptide" evidence="3">
    <location>
        <begin position="1"/>
        <end position="17"/>
    </location>
</feature>
<dbReference type="PANTHER" id="PTHR43142:SF3">
    <property type="entry name" value="PUTATIVE (AFU_ORTHOLOGUE AFUA_3G09070)-RELATED"/>
    <property type="match status" value="1"/>
</dbReference>
<evidence type="ECO:0000256" key="2">
    <source>
        <dbReference type="ARBA" id="ARBA00022801"/>
    </source>
</evidence>
<dbReference type="InterPro" id="IPR019819">
    <property type="entry name" value="Carboxylesterase_B_CS"/>
</dbReference>
<dbReference type="Pfam" id="PF00135">
    <property type="entry name" value="COesterase"/>
    <property type="match status" value="1"/>
</dbReference>
<comment type="similarity">
    <text evidence="1 3">Belongs to the type-B carboxylesterase/lipase family.</text>
</comment>